<evidence type="ECO:0000256" key="4">
    <source>
        <dbReference type="PROSITE-ProRule" id="PRU00175"/>
    </source>
</evidence>
<feature type="region of interest" description="Disordered" evidence="5">
    <location>
        <begin position="1"/>
        <end position="48"/>
    </location>
</feature>
<dbReference type="PROSITE" id="PS50089">
    <property type="entry name" value="ZF_RING_2"/>
    <property type="match status" value="1"/>
</dbReference>
<dbReference type="GO" id="GO:0005634">
    <property type="term" value="C:nucleus"/>
    <property type="evidence" value="ECO:0007669"/>
    <property type="project" value="TreeGrafter"/>
</dbReference>
<keyword evidence="8" id="KW-1185">Reference proteome</keyword>
<dbReference type="GO" id="GO:0097505">
    <property type="term" value="C:Rad6-Rad18 complex"/>
    <property type="evidence" value="ECO:0007669"/>
    <property type="project" value="TreeGrafter"/>
</dbReference>
<protein>
    <recommendedName>
        <fullName evidence="6">RING-type domain-containing protein</fullName>
    </recommendedName>
</protein>
<dbReference type="SMART" id="SM00184">
    <property type="entry name" value="RING"/>
    <property type="match status" value="1"/>
</dbReference>
<keyword evidence="3" id="KW-0862">Zinc</keyword>
<dbReference type="PANTHER" id="PTHR14134">
    <property type="entry name" value="E3 UBIQUITIN-PROTEIN LIGASE RAD18"/>
    <property type="match status" value="1"/>
</dbReference>
<organism evidence="7 8">
    <name type="scientific">Saitozyma podzolica</name>
    <dbReference type="NCBI Taxonomy" id="1890683"/>
    <lineage>
        <taxon>Eukaryota</taxon>
        <taxon>Fungi</taxon>
        <taxon>Dikarya</taxon>
        <taxon>Basidiomycota</taxon>
        <taxon>Agaricomycotina</taxon>
        <taxon>Tremellomycetes</taxon>
        <taxon>Tremellales</taxon>
        <taxon>Trimorphomycetaceae</taxon>
        <taxon>Saitozyma</taxon>
    </lineage>
</organism>
<dbReference type="InterPro" id="IPR039577">
    <property type="entry name" value="Rad18"/>
</dbReference>
<dbReference type="PANTHER" id="PTHR14134:SF2">
    <property type="entry name" value="E3 UBIQUITIN-PROTEIN LIGASE RAD18"/>
    <property type="match status" value="1"/>
</dbReference>
<gene>
    <name evidence="7" type="ORF">EHS25_003482</name>
</gene>
<dbReference type="InterPro" id="IPR001841">
    <property type="entry name" value="Znf_RING"/>
</dbReference>
<dbReference type="GO" id="GO:0003697">
    <property type="term" value="F:single-stranded DNA binding"/>
    <property type="evidence" value="ECO:0007669"/>
    <property type="project" value="InterPro"/>
</dbReference>
<keyword evidence="2 4" id="KW-0863">Zinc-finger</keyword>
<evidence type="ECO:0000256" key="2">
    <source>
        <dbReference type="ARBA" id="ARBA00022771"/>
    </source>
</evidence>
<feature type="domain" description="RING-type" evidence="6">
    <location>
        <begin position="62"/>
        <end position="107"/>
    </location>
</feature>
<dbReference type="Pfam" id="PF00097">
    <property type="entry name" value="zf-C3HC4"/>
    <property type="match status" value="1"/>
</dbReference>
<dbReference type="PROSITE" id="PS00518">
    <property type="entry name" value="ZF_RING_1"/>
    <property type="match status" value="1"/>
</dbReference>
<dbReference type="AlphaFoldDB" id="A0A427Y7F5"/>
<dbReference type="InterPro" id="IPR017907">
    <property type="entry name" value="Znf_RING_CS"/>
</dbReference>
<dbReference type="Proteomes" id="UP000279259">
    <property type="component" value="Unassembled WGS sequence"/>
</dbReference>
<dbReference type="EMBL" id="RSCD01000018">
    <property type="protein sequence ID" value="RSH86994.1"/>
    <property type="molecule type" value="Genomic_DNA"/>
</dbReference>
<keyword evidence="1" id="KW-0479">Metal-binding</keyword>
<dbReference type="GO" id="GO:0061630">
    <property type="term" value="F:ubiquitin protein ligase activity"/>
    <property type="evidence" value="ECO:0007669"/>
    <property type="project" value="InterPro"/>
</dbReference>
<comment type="caution">
    <text evidence="7">The sequence shown here is derived from an EMBL/GenBank/DDBJ whole genome shotgun (WGS) entry which is preliminary data.</text>
</comment>
<dbReference type="STRING" id="1890683.A0A427Y7F5"/>
<dbReference type="GO" id="GO:0006301">
    <property type="term" value="P:DNA damage tolerance"/>
    <property type="evidence" value="ECO:0007669"/>
    <property type="project" value="InterPro"/>
</dbReference>
<dbReference type="OrthoDB" id="1305878at2759"/>
<dbReference type="GO" id="GO:0006513">
    <property type="term" value="P:protein monoubiquitination"/>
    <property type="evidence" value="ECO:0007669"/>
    <property type="project" value="InterPro"/>
</dbReference>
<proteinExistence type="predicted"/>
<dbReference type="GO" id="GO:0008270">
    <property type="term" value="F:zinc ion binding"/>
    <property type="evidence" value="ECO:0007669"/>
    <property type="project" value="UniProtKB-KW"/>
</dbReference>
<dbReference type="InterPro" id="IPR018957">
    <property type="entry name" value="Znf_C3HC4_RING-type"/>
</dbReference>
<evidence type="ECO:0000313" key="7">
    <source>
        <dbReference type="EMBL" id="RSH86994.1"/>
    </source>
</evidence>
<dbReference type="Gene3D" id="3.30.40.10">
    <property type="entry name" value="Zinc/RING finger domain, C3HC4 (zinc finger)"/>
    <property type="match status" value="1"/>
</dbReference>
<dbReference type="InterPro" id="IPR013083">
    <property type="entry name" value="Znf_RING/FYVE/PHD"/>
</dbReference>
<evidence type="ECO:0000256" key="5">
    <source>
        <dbReference type="SAM" id="MobiDB-lite"/>
    </source>
</evidence>
<sequence length="414" mass="44835">MDGAPTRRARSPTHHDTAFATRPSKHPRLHTGDAPDDSPESVKPHSPESQDILDALEEELTCGMCSGVFIEPVALDICGHVFCGSCITLWLKNRYGQELPLSCPQCRISPIGSASPSRLARTMVSLLVSRRPEACRALNERVQADQVYMSQRDGHINFPKSKPDTSSSSASFWQPCQNCYPADTTVSLDTPLSPSGTGAPEPMASAPMVTDYVRDVIDCRRAPVQQALCSRPGPHWEPLPAAVENANIEPLMLSFRDNWQELSDLALYLRARPDLTATEIFRNITSWVSSEAALSAGGVCGMLARADSVLASRAAYAAEMQQVFSPGPSGKDTAGLYEWWAREVVKPETLDKLPAAMRNRSHCDRGRTPNEPVSPGQQFGDKSPESSNVGSVDVGIQHGDSAFALGKATYDSGV</sequence>
<evidence type="ECO:0000313" key="8">
    <source>
        <dbReference type="Proteomes" id="UP000279259"/>
    </source>
</evidence>
<evidence type="ECO:0000256" key="1">
    <source>
        <dbReference type="ARBA" id="ARBA00022723"/>
    </source>
</evidence>
<evidence type="ECO:0000259" key="6">
    <source>
        <dbReference type="PROSITE" id="PS50089"/>
    </source>
</evidence>
<accession>A0A427Y7F5</accession>
<dbReference type="SUPFAM" id="SSF57850">
    <property type="entry name" value="RING/U-box"/>
    <property type="match status" value="1"/>
</dbReference>
<name>A0A427Y7F5_9TREE</name>
<reference evidence="7 8" key="1">
    <citation type="submission" date="2018-11" db="EMBL/GenBank/DDBJ databases">
        <title>Genome sequence of Saitozyma podzolica DSM 27192.</title>
        <authorList>
            <person name="Aliyu H."/>
            <person name="Gorte O."/>
            <person name="Ochsenreither K."/>
        </authorList>
    </citation>
    <scope>NUCLEOTIDE SEQUENCE [LARGE SCALE GENOMIC DNA]</scope>
    <source>
        <strain evidence="7 8">DSM 27192</strain>
    </source>
</reference>
<evidence type="ECO:0000256" key="3">
    <source>
        <dbReference type="ARBA" id="ARBA00022833"/>
    </source>
</evidence>
<feature type="region of interest" description="Disordered" evidence="5">
    <location>
        <begin position="359"/>
        <end position="394"/>
    </location>
</feature>